<protein>
    <submittedName>
        <fullName evidence="1">Uncharacterized protein</fullName>
    </submittedName>
</protein>
<organism evidence="1 2">
    <name type="scientific">Providencia rustigianii DSM 4541</name>
    <dbReference type="NCBI Taxonomy" id="500637"/>
    <lineage>
        <taxon>Bacteria</taxon>
        <taxon>Pseudomonadati</taxon>
        <taxon>Pseudomonadota</taxon>
        <taxon>Gammaproteobacteria</taxon>
        <taxon>Enterobacterales</taxon>
        <taxon>Morganellaceae</taxon>
        <taxon>Providencia</taxon>
    </lineage>
</organism>
<evidence type="ECO:0000313" key="1">
    <source>
        <dbReference type="EMBL" id="EFB73871.1"/>
    </source>
</evidence>
<reference evidence="1" key="1">
    <citation type="submission" date="2009-12" db="EMBL/GenBank/DDBJ databases">
        <authorList>
            <person name="Weinstock G."/>
            <person name="Sodergren E."/>
            <person name="Clifton S."/>
            <person name="Fulton L."/>
            <person name="Fulton B."/>
            <person name="Courtney L."/>
            <person name="Fronick C."/>
            <person name="Harrison M."/>
            <person name="Strong C."/>
            <person name="Farmer C."/>
            <person name="Delahaunty K."/>
            <person name="Markovic C."/>
            <person name="Hall O."/>
            <person name="Minx P."/>
            <person name="Tomlinson C."/>
            <person name="Mitreva M."/>
            <person name="Nelson J."/>
            <person name="Hou S."/>
            <person name="Wollam A."/>
            <person name="Pepin K.H."/>
            <person name="Johnson M."/>
            <person name="Bhonagiri V."/>
            <person name="Nash W.E."/>
            <person name="Warren W."/>
            <person name="Chinwalla A."/>
            <person name="Mardis E.R."/>
            <person name="Wilson R.K."/>
        </authorList>
    </citation>
    <scope>NUCLEOTIDE SEQUENCE [LARGE SCALE GENOMIC DNA]</scope>
    <source>
        <strain evidence="1">DSM 4541</strain>
    </source>
</reference>
<evidence type="ECO:0000313" key="2">
    <source>
        <dbReference type="Proteomes" id="UP000005512"/>
    </source>
</evidence>
<proteinExistence type="predicted"/>
<dbReference type="EMBL" id="ABXV02000011">
    <property type="protein sequence ID" value="EFB73871.1"/>
    <property type="molecule type" value="Genomic_DNA"/>
</dbReference>
<dbReference type="Proteomes" id="UP000005512">
    <property type="component" value="Unassembled WGS sequence"/>
</dbReference>
<name>D1NY23_9GAMM</name>
<sequence length="140" mass="15965">MIILIATLVIDLQGVAMEQFTINFVVNFKLREYMSKCHYQSDMFESATSAAELYLMNKAAANYLAKKNRFTWEALVKNGDKSRDLIIDVLTSCCPVTQEQAQRILSTLSHTLISMMKDNVIFANVVNAKNHKPLYWAHVD</sequence>
<comment type="caution">
    <text evidence="1">The sequence shown here is derived from an EMBL/GenBank/DDBJ whole genome shotgun (WGS) entry which is preliminary data.</text>
</comment>
<keyword evidence="2" id="KW-1185">Reference proteome</keyword>
<dbReference type="HOGENOM" id="CLU_2001844_0_0_6"/>
<accession>D1NY23</accession>
<dbReference type="eggNOG" id="ENOG5031IY7">
    <property type="taxonomic scope" value="Bacteria"/>
</dbReference>
<dbReference type="STRING" id="500637.PROVRUST_05144"/>
<dbReference type="AlphaFoldDB" id="D1NY23"/>
<gene>
    <name evidence="1" type="ORF">PROVRUST_05144</name>
</gene>